<comment type="caution">
    <text evidence="2">The sequence shown here is derived from an EMBL/GenBank/DDBJ whole genome shotgun (WGS) entry which is preliminary data.</text>
</comment>
<reference evidence="2 3" key="1">
    <citation type="journal article" date="2011" name="Stand. Genomic Sci.">
        <title>Non-contiguous finished genome sequence and contextual data of the filamentous soil bacterium Ktedonobacter racemifer type strain (SOSP1-21).</title>
        <authorList>
            <person name="Chang Y.J."/>
            <person name="Land M."/>
            <person name="Hauser L."/>
            <person name="Chertkov O."/>
            <person name="Del Rio T.G."/>
            <person name="Nolan M."/>
            <person name="Copeland A."/>
            <person name="Tice H."/>
            <person name="Cheng J.F."/>
            <person name="Lucas S."/>
            <person name="Han C."/>
            <person name="Goodwin L."/>
            <person name="Pitluck S."/>
            <person name="Ivanova N."/>
            <person name="Ovchinikova G."/>
            <person name="Pati A."/>
            <person name="Chen A."/>
            <person name="Palaniappan K."/>
            <person name="Mavromatis K."/>
            <person name="Liolios K."/>
            <person name="Brettin T."/>
            <person name="Fiebig A."/>
            <person name="Rohde M."/>
            <person name="Abt B."/>
            <person name="Goker M."/>
            <person name="Detter J.C."/>
            <person name="Woyke T."/>
            <person name="Bristow J."/>
            <person name="Eisen J.A."/>
            <person name="Markowitz V."/>
            <person name="Hugenholtz P."/>
            <person name="Kyrpides N.C."/>
            <person name="Klenk H.P."/>
            <person name="Lapidus A."/>
        </authorList>
    </citation>
    <scope>NUCLEOTIDE SEQUENCE [LARGE SCALE GENOMIC DNA]</scope>
    <source>
        <strain evidence="3">DSM 44963</strain>
    </source>
</reference>
<name>D6THM4_KTERA</name>
<feature type="transmembrane region" description="Helical" evidence="1">
    <location>
        <begin position="153"/>
        <end position="175"/>
    </location>
</feature>
<dbReference type="Proteomes" id="UP000004508">
    <property type="component" value="Unassembled WGS sequence"/>
</dbReference>
<feature type="transmembrane region" description="Helical" evidence="1">
    <location>
        <begin position="184"/>
        <end position="202"/>
    </location>
</feature>
<evidence type="ECO:0000313" key="3">
    <source>
        <dbReference type="Proteomes" id="UP000004508"/>
    </source>
</evidence>
<sequence>MNVSNGEQQRKSESAHLSAVNTHFTGFWLVLARTVWLALVLPSLGLFVVGLPAYYQRVQMPCASVDTCTFAGEMTAKGLRALSTLGISVSGYATLNVIFWVTIIAIWSVMGFLIFWRKSNEGMALLAAFALAMFNITYPGLSTSALTSAYPVLVLPTMLVGVLGQVAIDLFFLLFPSGRLVPRWTGLIIPLIIIQAASVVFPPTSPLNQNNWPGWLNGLFALVIYGSILIAQIYRYRHASTSLQRQQTKWVVFGMSIVVTGLFVFGLLFSLFFPALTQPDTPYSLITLVYPLLWLLLPFSIGIAILRYRLYDIDVLINRTLVYGGLSGILVALYAGLTIGLESLVGRLTGQSSQPAIIVVSTLAIATLFQPLRHRLQDVIDRRFYRRKYDAQKTLTAFASTLHSEVDLQQLSEHVLVVVNETMQPMHASLWLYAPKPGIENVSRRVEPPKTRENDS</sequence>
<keyword evidence="1" id="KW-0472">Membrane</keyword>
<accession>D6THM4</accession>
<evidence type="ECO:0000256" key="1">
    <source>
        <dbReference type="SAM" id="Phobius"/>
    </source>
</evidence>
<dbReference type="AlphaFoldDB" id="D6THM4"/>
<organism evidence="2 3">
    <name type="scientific">Ktedonobacter racemifer DSM 44963</name>
    <dbReference type="NCBI Taxonomy" id="485913"/>
    <lineage>
        <taxon>Bacteria</taxon>
        <taxon>Bacillati</taxon>
        <taxon>Chloroflexota</taxon>
        <taxon>Ktedonobacteria</taxon>
        <taxon>Ktedonobacterales</taxon>
        <taxon>Ktedonobacteraceae</taxon>
        <taxon>Ktedonobacter</taxon>
    </lineage>
</organism>
<feature type="transmembrane region" description="Helical" evidence="1">
    <location>
        <begin position="250"/>
        <end position="273"/>
    </location>
</feature>
<protein>
    <submittedName>
        <fullName evidence="2">Uncharacterized protein</fullName>
    </submittedName>
</protein>
<dbReference type="OrthoDB" id="136463at2"/>
<feature type="transmembrane region" description="Helical" evidence="1">
    <location>
        <begin position="285"/>
        <end position="308"/>
    </location>
</feature>
<keyword evidence="3" id="KW-1185">Reference proteome</keyword>
<dbReference type="EMBL" id="ADVG01000001">
    <property type="protein sequence ID" value="EFH89029.1"/>
    <property type="molecule type" value="Genomic_DNA"/>
</dbReference>
<dbReference type="STRING" id="485913.Krac_10552"/>
<dbReference type="RefSeq" id="WP_007905337.1">
    <property type="nucleotide sequence ID" value="NZ_ADVG01000001.1"/>
</dbReference>
<keyword evidence="1" id="KW-0812">Transmembrane</keyword>
<feature type="transmembrane region" description="Helical" evidence="1">
    <location>
        <begin position="123"/>
        <end position="141"/>
    </location>
</feature>
<feature type="transmembrane region" description="Helical" evidence="1">
    <location>
        <begin position="320"/>
        <end position="341"/>
    </location>
</feature>
<feature type="transmembrane region" description="Helical" evidence="1">
    <location>
        <begin position="35"/>
        <end position="55"/>
    </location>
</feature>
<evidence type="ECO:0000313" key="2">
    <source>
        <dbReference type="EMBL" id="EFH89029.1"/>
    </source>
</evidence>
<feature type="transmembrane region" description="Helical" evidence="1">
    <location>
        <begin position="97"/>
        <end position="116"/>
    </location>
</feature>
<keyword evidence="1" id="KW-1133">Transmembrane helix</keyword>
<feature type="transmembrane region" description="Helical" evidence="1">
    <location>
        <begin position="353"/>
        <end position="372"/>
    </location>
</feature>
<dbReference type="eggNOG" id="COG4585">
    <property type="taxonomic scope" value="Bacteria"/>
</dbReference>
<gene>
    <name evidence="2" type="ORF">Krac_10552</name>
</gene>
<proteinExistence type="predicted"/>
<feature type="transmembrane region" description="Helical" evidence="1">
    <location>
        <begin position="214"/>
        <end position="234"/>
    </location>
</feature>
<dbReference type="InParanoid" id="D6THM4"/>